<sequence>FATPHLQVRVHFRGNSHVEIGIVVDDGRCIGILGNEDICEYCGSIGGAGDIEGIGGVNVSGGWSGLKVGNG</sequence>
<proteinExistence type="predicted"/>
<keyword evidence="2" id="KW-1185">Reference proteome</keyword>
<feature type="non-terminal residue" evidence="1">
    <location>
        <position position="1"/>
    </location>
</feature>
<accession>A0A8H7QWA5</accession>
<comment type="caution">
    <text evidence="1">The sequence shown here is derived from an EMBL/GenBank/DDBJ whole genome shotgun (WGS) entry which is preliminary data.</text>
</comment>
<dbReference type="EMBL" id="JAEPRB010001969">
    <property type="protein sequence ID" value="KAG2199893.1"/>
    <property type="molecule type" value="Genomic_DNA"/>
</dbReference>
<protein>
    <submittedName>
        <fullName evidence="1">Uncharacterized protein</fullName>
    </submittedName>
</protein>
<gene>
    <name evidence="1" type="ORF">INT45_004573</name>
</gene>
<organism evidence="1 2">
    <name type="scientific">Circinella minor</name>
    <dbReference type="NCBI Taxonomy" id="1195481"/>
    <lineage>
        <taxon>Eukaryota</taxon>
        <taxon>Fungi</taxon>
        <taxon>Fungi incertae sedis</taxon>
        <taxon>Mucoromycota</taxon>
        <taxon>Mucoromycotina</taxon>
        <taxon>Mucoromycetes</taxon>
        <taxon>Mucorales</taxon>
        <taxon>Lichtheimiaceae</taxon>
        <taxon>Circinella</taxon>
    </lineage>
</organism>
<evidence type="ECO:0000313" key="1">
    <source>
        <dbReference type="EMBL" id="KAG2199893.1"/>
    </source>
</evidence>
<evidence type="ECO:0000313" key="2">
    <source>
        <dbReference type="Proteomes" id="UP000646827"/>
    </source>
</evidence>
<reference evidence="1 2" key="1">
    <citation type="submission" date="2020-12" db="EMBL/GenBank/DDBJ databases">
        <title>Metabolic potential, ecology and presence of endohyphal bacteria is reflected in genomic diversity of Mucoromycotina.</title>
        <authorList>
            <person name="Muszewska A."/>
            <person name="Okrasinska A."/>
            <person name="Steczkiewicz K."/>
            <person name="Drgas O."/>
            <person name="Orlowska M."/>
            <person name="Perlinska-Lenart U."/>
            <person name="Aleksandrzak-Piekarczyk T."/>
            <person name="Szatraj K."/>
            <person name="Zielenkiewicz U."/>
            <person name="Pilsyk S."/>
            <person name="Malc E."/>
            <person name="Mieczkowski P."/>
            <person name="Kruszewska J.S."/>
            <person name="Biernat P."/>
            <person name="Pawlowska J."/>
        </authorList>
    </citation>
    <scope>NUCLEOTIDE SEQUENCE [LARGE SCALE GENOMIC DNA]</scope>
    <source>
        <strain evidence="1 2">CBS 142.35</strain>
    </source>
</reference>
<dbReference type="AlphaFoldDB" id="A0A8H7QWA5"/>
<name>A0A8H7QWA5_9FUNG</name>
<dbReference type="Proteomes" id="UP000646827">
    <property type="component" value="Unassembled WGS sequence"/>
</dbReference>